<comment type="caution">
    <text evidence="1">The sequence shown here is derived from an EMBL/GenBank/DDBJ whole genome shotgun (WGS) entry which is preliminary data.</text>
</comment>
<protein>
    <submittedName>
        <fullName evidence="1">Uncharacterized protein</fullName>
    </submittedName>
</protein>
<dbReference type="Proteomes" id="UP001374579">
    <property type="component" value="Unassembled WGS sequence"/>
</dbReference>
<keyword evidence="2" id="KW-1185">Reference proteome</keyword>
<name>A0AAN9GBH7_9CAEN</name>
<proteinExistence type="predicted"/>
<sequence>MSMSHYEVRLLARNRLGDMSTSSIFKCSNQRHGGSYYYRLDGRDSHNISSADSWKVHWCWLAAYVIVALTLCDVTH</sequence>
<accession>A0AAN9GBH7</accession>
<reference evidence="1 2" key="1">
    <citation type="submission" date="2024-02" db="EMBL/GenBank/DDBJ databases">
        <title>Chromosome-scale genome assembly of the rough periwinkle Littorina saxatilis.</title>
        <authorList>
            <person name="De Jode A."/>
            <person name="Faria R."/>
            <person name="Formenti G."/>
            <person name="Sims Y."/>
            <person name="Smith T.P."/>
            <person name="Tracey A."/>
            <person name="Wood J.M.D."/>
            <person name="Zagrodzka Z.B."/>
            <person name="Johannesson K."/>
            <person name="Butlin R.K."/>
            <person name="Leder E.H."/>
        </authorList>
    </citation>
    <scope>NUCLEOTIDE SEQUENCE [LARGE SCALE GENOMIC DNA]</scope>
    <source>
        <strain evidence="1">Snail1</strain>
        <tissue evidence="1">Muscle</tissue>
    </source>
</reference>
<dbReference type="EMBL" id="JBAMIC010000010">
    <property type="protein sequence ID" value="KAK7102843.1"/>
    <property type="molecule type" value="Genomic_DNA"/>
</dbReference>
<dbReference type="AlphaFoldDB" id="A0AAN9GBH7"/>
<gene>
    <name evidence="1" type="ORF">V1264_021008</name>
</gene>
<evidence type="ECO:0000313" key="2">
    <source>
        <dbReference type="Proteomes" id="UP001374579"/>
    </source>
</evidence>
<evidence type="ECO:0000313" key="1">
    <source>
        <dbReference type="EMBL" id="KAK7102843.1"/>
    </source>
</evidence>
<organism evidence="1 2">
    <name type="scientific">Littorina saxatilis</name>
    <dbReference type="NCBI Taxonomy" id="31220"/>
    <lineage>
        <taxon>Eukaryota</taxon>
        <taxon>Metazoa</taxon>
        <taxon>Spiralia</taxon>
        <taxon>Lophotrochozoa</taxon>
        <taxon>Mollusca</taxon>
        <taxon>Gastropoda</taxon>
        <taxon>Caenogastropoda</taxon>
        <taxon>Littorinimorpha</taxon>
        <taxon>Littorinoidea</taxon>
        <taxon>Littorinidae</taxon>
        <taxon>Littorina</taxon>
    </lineage>
</organism>